<dbReference type="KEGG" id="rhy:RD110_18005"/>
<dbReference type="InterPro" id="IPR013108">
    <property type="entry name" value="Amidohydro_3"/>
</dbReference>
<dbReference type="Pfam" id="PF07969">
    <property type="entry name" value="Amidohydro_3"/>
    <property type="match status" value="1"/>
</dbReference>
<dbReference type="InterPro" id="IPR052349">
    <property type="entry name" value="Metallo-hydrolase_Enzymes"/>
</dbReference>
<dbReference type="InterPro" id="IPR011059">
    <property type="entry name" value="Metal-dep_hydrolase_composite"/>
</dbReference>
<dbReference type="STRING" id="1842727.RD110_18005"/>
<dbReference type="Gene3D" id="3.20.20.140">
    <property type="entry name" value="Metal-dependent hydrolases"/>
    <property type="match status" value="1"/>
</dbReference>
<dbReference type="NCBIfam" id="NF004636">
    <property type="entry name" value="PRK05985.1"/>
    <property type="match status" value="1"/>
</dbReference>
<dbReference type="Proteomes" id="UP000186609">
    <property type="component" value="Chromosome"/>
</dbReference>
<evidence type="ECO:0000259" key="1">
    <source>
        <dbReference type="Pfam" id="PF07969"/>
    </source>
</evidence>
<evidence type="ECO:0000313" key="2">
    <source>
        <dbReference type="EMBL" id="APW38869.1"/>
    </source>
</evidence>
<organism evidence="2 3">
    <name type="scientific">Rhodoferax koreensis</name>
    <dbReference type="NCBI Taxonomy" id="1842727"/>
    <lineage>
        <taxon>Bacteria</taxon>
        <taxon>Pseudomonadati</taxon>
        <taxon>Pseudomonadota</taxon>
        <taxon>Betaproteobacteria</taxon>
        <taxon>Burkholderiales</taxon>
        <taxon>Comamonadaceae</taxon>
        <taxon>Rhodoferax</taxon>
    </lineage>
</organism>
<dbReference type="CDD" id="cd01293">
    <property type="entry name" value="Bact_CD"/>
    <property type="match status" value="1"/>
</dbReference>
<dbReference type="OrthoDB" id="9815027at2"/>
<dbReference type="Gene3D" id="2.30.40.10">
    <property type="entry name" value="Urease, subunit C, domain 1"/>
    <property type="match status" value="1"/>
</dbReference>
<dbReference type="RefSeq" id="WP_076200813.1">
    <property type="nucleotide sequence ID" value="NZ_CP019236.1"/>
</dbReference>
<sequence>MPSTVIRNVRPLGREAVDVVLDSGKVSALLPAGGAPAEMSTLVDGQGQLLLPALVESHVHFDKSLWATPWRPNSAGPTRNHRITNEHTVLKDFKVPMAERAGPLIEHCIARGSLYFRSHLDVQTVWGIQHVEAMLALREKYKHLIELQLVAFPQGGLLIAPGTHALMEQALELGCDVVGGIDPAGIDLDPIRHLEQIFALAVKYGRGIDIHLHDLGEMGRWEVERIADMTEAMGLQGQVVISHAYSLGAFPPADLCALADRLAALRISIMTCAPPHVTVPPVAMLRSRGVNVCSGSDGIRDAWSPMGNGDMLERAMLMALRFNWGKDEDLAAAFDVVSQGGARALGIADYGLDVGCQANLVLLPAENLPEAVVNRSQQRTVISRGRVVARDGVFLAG</sequence>
<dbReference type="SUPFAM" id="SSF51338">
    <property type="entry name" value="Composite domain of metallo-dependent hydrolases"/>
    <property type="match status" value="1"/>
</dbReference>
<gene>
    <name evidence="2" type="ORF">RD110_18005</name>
</gene>
<protein>
    <submittedName>
        <fullName evidence="2">Cytosine deaminase</fullName>
    </submittedName>
</protein>
<dbReference type="PANTHER" id="PTHR32027">
    <property type="entry name" value="CYTOSINE DEAMINASE"/>
    <property type="match status" value="1"/>
</dbReference>
<dbReference type="GO" id="GO:0016814">
    <property type="term" value="F:hydrolase activity, acting on carbon-nitrogen (but not peptide) bonds, in cyclic amidines"/>
    <property type="evidence" value="ECO:0007669"/>
    <property type="project" value="TreeGrafter"/>
</dbReference>
<name>A0A1P8JYN6_9BURK</name>
<dbReference type="InterPro" id="IPR032466">
    <property type="entry name" value="Metal_Hydrolase"/>
</dbReference>
<feature type="domain" description="Amidohydrolase 3" evidence="1">
    <location>
        <begin position="138"/>
        <end position="389"/>
    </location>
</feature>
<reference evidence="2 3" key="1">
    <citation type="submission" date="2017-01" db="EMBL/GenBank/DDBJ databases">
        <authorList>
            <person name="Mah S.A."/>
            <person name="Swanson W.J."/>
            <person name="Moy G.W."/>
            <person name="Vacquier V.D."/>
        </authorList>
    </citation>
    <scope>NUCLEOTIDE SEQUENCE [LARGE SCALE GENOMIC DNA]</scope>
    <source>
        <strain evidence="2 3">DCY110</strain>
    </source>
</reference>
<dbReference type="PANTHER" id="PTHR32027:SF9">
    <property type="entry name" value="BLL3847 PROTEIN"/>
    <property type="match status" value="1"/>
</dbReference>
<evidence type="ECO:0000313" key="3">
    <source>
        <dbReference type="Proteomes" id="UP000186609"/>
    </source>
</evidence>
<accession>A0A1P8JYN6</accession>
<dbReference type="EMBL" id="CP019236">
    <property type="protein sequence ID" value="APW38869.1"/>
    <property type="molecule type" value="Genomic_DNA"/>
</dbReference>
<dbReference type="AlphaFoldDB" id="A0A1P8JYN6"/>
<keyword evidence="3" id="KW-1185">Reference proteome</keyword>
<dbReference type="SUPFAM" id="SSF51556">
    <property type="entry name" value="Metallo-dependent hydrolases"/>
    <property type="match status" value="1"/>
</dbReference>
<proteinExistence type="predicted"/>